<keyword evidence="2" id="KW-1133">Transmembrane helix</keyword>
<keyword evidence="4" id="KW-1185">Reference proteome</keyword>
<dbReference type="InterPro" id="IPR038765">
    <property type="entry name" value="Papain-like_cys_pep_sf"/>
</dbReference>
<reference evidence="3" key="1">
    <citation type="submission" date="2019-11" db="EMBL/GenBank/DDBJ databases">
        <title>Leishmania tarentolae CDS.</title>
        <authorList>
            <person name="Goto Y."/>
            <person name="Yamagishi J."/>
        </authorList>
    </citation>
    <scope>NUCLEOTIDE SEQUENCE [LARGE SCALE GENOMIC DNA]</scope>
    <source>
        <strain evidence="3">Parrot Tar II</strain>
    </source>
</reference>
<feature type="transmembrane region" description="Helical" evidence="2">
    <location>
        <begin position="181"/>
        <end position="201"/>
    </location>
</feature>
<dbReference type="AlphaFoldDB" id="A0A640KQZ1"/>
<feature type="transmembrane region" description="Helical" evidence="2">
    <location>
        <begin position="213"/>
        <end position="230"/>
    </location>
</feature>
<feature type="transmembrane region" description="Helical" evidence="2">
    <location>
        <begin position="151"/>
        <end position="169"/>
    </location>
</feature>
<comment type="caution">
    <text evidence="3">The sequence shown here is derived from an EMBL/GenBank/DDBJ whole genome shotgun (WGS) entry which is preliminary data.</text>
</comment>
<accession>A0A640KQZ1</accession>
<feature type="compositionally biased region" description="Polar residues" evidence="1">
    <location>
        <begin position="655"/>
        <end position="673"/>
    </location>
</feature>
<gene>
    <name evidence="3" type="ORF">LtaPh_3331100</name>
</gene>
<feature type="compositionally biased region" description="Basic and acidic residues" evidence="1">
    <location>
        <begin position="236"/>
        <end position="246"/>
    </location>
</feature>
<evidence type="ECO:0000256" key="1">
    <source>
        <dbReference type="SAM" id="MobiDB-lite"/>
    </source>
</evidence>
<evidence type="ECO:0000313" key="4">
    <source>
        <dbReference type="Proteomes" id="UP000419144"/>
    </source>
</evidence>
<keyword evidence="2" id="KW-0812">Transmembrane</keyword>
<feature type="region of interest" description="Disordered" evidence="1">
    <location>
        <begin position="236"/>
        <end position="298"/>
    </location>
</feature>
<dbReference type="GO" id="GO:0016874">
    <property type="term" value="F:ligase activity"/>
    <property type="evidence" value="ECO:0007669"/>
    <property type="project" value="TreeGrafter"/>
</dbReference>
<dbReference type="InterPro" id="IPR051705">
    <property type="entry name" value="Gsp_Synthetase/Amidase"/>
</dbReference>
<name>A0A640KQZ1_LEITA</name>
<dbReference type="VEuPathDB" id="TriTrypDB:LtaPh_3331100"/>
<proteinExistence type="predicted"/>
<evidence type="ECO:0000313" key="3">
    <source>
        <dbReference type="EMBL" id="GET92046.1"/>
    </source>
</evidence>
<sequence>MGHPFDATSPPVFYGSCARLAVLRECCSFSALFHWMAFALQRQFWSRRFQRVPCPLAQRIFHDDALVPFLSAPRALCSSLATLHFTYTCVPLFTISHRATSRMLKALYRCVCLLGRGRALPKVRWIPLFCWSILRLFVCFLPLPLLCLSSSLAFLCQGVCSALMTILRARRTTVSKGSPLSYPLPCSGLFICPFFLMRSVVFPLPVKNAKRHTPTAPLCTSTFFFVLSLLERRRGAMKSPPRDRGDGVNSNRGGSRSCPSKPRPSPLAFPQDRTYGTLSNDNDGDRGSSAGVGDTRQSGLLMAGSTNRRISNDSMPLWSYAASPIVQIRDHCHQQWLAVLLTAVLLLFTFYFVFGLSAPVRADRCANPFGSFLGKSRGVAAYSNCRNDYGGDNMEHFVSVGMQRLYTGSKWQALEYARRYWILTSLLTFPSLPRADHFILTEAANAVNKRRGGGGRSVVPLEKYTNLFLPPQVLQNRSEDMPVMKLNGEANNLSASRRLRNWRQALVQPNDIVVYAKNSRTLPSGHVAVVTSVRGPFHSVASAGKDVHWFIVKNVSAQGRQPMAPESTLPRWLLLKEHEAASGSTTPSKKAPGNGTARRSDSGGCEIMYAEDKDAEVVSGGSVLYYKVFVAEQNWDNSFWETMDYWRVSDGYKGVNNNPKSNGNGTSKESSAKGQRRDETRLRNYSRVLLLHEYSNPHGFFLEDTHNNIILGWVRASSDA</sequence>
<protein>
    <recommendedName>
        <fullName evidence="5">Peptidase C51 domain-containing protein</fullName>
    </recommendedName>
</protein>
<evidence type="ECO:0008006" key="5">
    <source>
        <dbReference type="Google" id="ProtNLM"/>
    </source>
</evidence>
<organism evidence="3 4">
    <name type="scientific">Leishmania tarentolae</name>
    <name type="common">Sauroleishmania tarentolae</name>
    <dbReference type="NCBI Taxonomy" id="5689"/>
    <lineage>
        <taxon>Eukaryota</taxon>
        <taxon>Discoba</taxon>
        <taxon>Euglenozoa</taxon>
        <taxon>Kinetoplastea</taxon>
        <taxon>Metakinetoplastina</taxon>
        <taxon>Trypanosomatida</taxon>
        <taxon>Trypanosomatidae</taxon>
        <taxon>Leishmaniinae</taxon>
        <taxon>Leishmania</taxon>
        <taxon>lizard Leishmania</taxon>
    </lineage>
</organism>
<evidence type="ECO:0000256" key="2">
    <source>
        <dbReference type="SAM" id="Phobius"/>
    </source>
</evidence>
<dbReference type="Proteomes" id="UP000419144">
    <property type="component" value="Unassembled WGS sequence"/>
</dbReference>
<dbReference type="EMBL" id="BLBS01000052">
    <property type="protein sequence ID" value="GET92046.1"/>
    <property type="molecule type" value="Genomic_DNA"/>
</dbReference>
<keyword evidence="2" id="KW-0472">Membrane</keyword>
<dbReference type="Gene3D" id="3.90.1720.10">
    <property type="entry name" value="endopeptidase domain like (from Nostoc punctiforme)"/>
    <property type="match status" value="1"/>
</dbReference>
<dbReference type="SUPFAM" id="SSF54001">
    <property type="entry name" value="Cysteine proteinases"/>
    <property type="match status" value="1"/>
</dbReference>
<feature type="transmembrane region" description="Helical" evidence="2">
    <location>
        <begin position="336"/>
        <end position="358"/>
    </location>
</feature>
<dbReference type="PANTHER" id="PTHR30094">
    <property type="entry name" value="BIFUNCTIONAL GLUTATHIONYLSPERMIDINE SYNTHETASE/AMIDASE-RELATED"/>
    <property type="match status" value="1"/>
</dbReference>
<dbReference type="OrthoDB" id="272188at2759"/>
<dbReference type="PANTHER" id="PTHR30094:SF14">
    <property type="entry name" value="D-ALANYL-GLYCYL ENDOPEPTIDASE-LIKE PROTEIN"/>
    <property type="match status" value="1"/>
</dbReference>
<feature type="region of interest" description="Disordered" evidence="1">
    <location>
        <begin position="655"/>
        <end position="678"/>
    </location>
</feature>
<feature type="region of interest" description="Disordered" evidence="1">
    <location>
        <begin position="579"/>
        <end position="602"/>
    </location>
</feature>